<feature type="compositionally biased region" description="Polar residues" evidence="1">
    <location>
        <begin position="72"/>
        <end position="89"/>
    </location>
</feature>
<feature type="region of interest" description="Disordered" evidence="1">
    <location>
        <begin position="39"/>
        <end position="89"/>
    </location>
</feature>
<proteinExistence type="predicted"/>
<evidence type="ECO:0000313" key="4">
    <source>
        <dbReference type="EMBL" id="KAG2994453.1"/>
    </source>
</evidence>
<dbReference type="Proteomes" id="UP000774804">
    <property type="component" value="Unassembled WGS sequence"/>
</dbReference>
<dbReference type="EMBL" id="RCML01000060">
    <property type="protein sequence ID" value="KAG2994453.1"/>
    <property type="molecule type" value="Genomic_DNA"/>
</dbReference>
<name>A0A8T1LCJ7_9STRA</name>
<feature type="compositionally biased region" description="Polar residues" evidence="1">
    <location>
        <begin position="1"/>
        <end position="17"/>
    </location>
</feature>
<dbReference type="Proteomes" id="UP000697107">
    <property type="component" value="Unassembled WGS sequence"/>
</dbReference>
<dbReference type="Proteomes" id="UP000760860">
    <property type="component" value="Unassembled WGS sequence"/>
</dbReference>
<evidence type="ECO:0000256" key="1">
    <source>
        <dbReference type="SAM" id="MobiDB-lite"/>
    </source>
</evidence>
<dbReference type="EMBL" id="RCMG01000067">
    <property type="protein sequence ID" value="KAG2865008.1"/>
    <property type="molecule type" value="Genomic_DNA"/>
</dbReference>
<protein>
    <submittedName>
        <fullName evidence="4">Uncharacterized protein</fullName>
    </submittedName>
</protein>
<dbReference type="EMBL" id="RCMI01000069">
    <property type="protein sequence ID" value="KAG2938038.1"/>
    <property type="molecule type" value="Genomic_DNA"/>
</dbReference>
<dbReference type="AlphaFoldDB" id="A0A8T1LCJ7"/>
<evidence type="ECO:0000313" key="3">
    <source>
        <dbReference type="EMBL" id="KAG2938038.1"/>
    </source>
</evidence>
<accession>A0A8T1LCJ7</accession>
<evidence type="ECO:0000313" key="5">
    <source>
        <dbReference type="EMBL" id="KAG3226845.1"/>
    </source>
</evidence>
<sequence>MGHTTRNATQDMTTTEGGSRDALEAQLLELQAEIKALREARYPDRPPPSESKPRVPTFLPKFKGRRGEDGSSKSTHCVASTAMTPRTPT</sequence>
<reference evidence="4" key="1">
    <citation type="submission" date="2018-10" db="EMBL/GenBank/DDBJ databases">
        <title>Effector identification in a new, highly contiguous assembly of the strawberry crown rot pathogen Phytophthora cactorum.</title>
        <authorList>
            <person name="Armitage A.D."/>
            <person name="Nellist C.F."/>
            <person name="Bates H."/>
            <person name="Vickerstaff R.J."/>
            <person name="Harrison R.J."/>
        </authorList>
    </citation>
    <scope>NUCLEOTIDE SEQUENCE</scope>
    <source>
        <strain evidence="2">15-7</strain>
        <strain evidence="3">4032</strain>
        <strain evidence="4">P415</strain>
        <strain evidence="5">P421</strain>
    </source>
</reference>
<feature type="region of interest" description="Disordered" evidence="1">
    <location>
        <begin position="1"/>
        <end position="23"/>
    </location>
</feature>
<comment type="caution">
    <text evidence="4">The sequence shown here is derived from an EMBL/GenBank/DDBJ whole genome shotgun (WGS) entry which is preliminary data.</text>
</comment>
<dbReference type="EMBL" id="RCMV01000048">
    <property type="protein sequence ID" value="KAG3226845.1"/>
    <property type="molecule type" value="Genomic_DNA"/>
</dbReference>
<gene>
    <name evidence="2" type="ORF">PC113_g4100</name>
    <name evidence="3" type="ORF">PC115_g3919</name>
    <name evidence="4" type="ORF">PC118_g3535</name>
    <name evidence="5" type="ORF">PC129_g2567</name>
</gene>
<organism evidence="4 6">
    <name type="scientific">Phytophthora cactorum</name>
    <dbReference type="NCBI Taxonomy" id="29920"/>
    <lineage>
        <taxon>Eukaryota</taxon>
        <taxon>Sar</taxon>
        <taxon>Stramenopiles</taxon>
        <taxon>Oomycota</taxon>
        <taxon>Peronosporomycetes</taxon>
        <taxon>Peronosporales</taxon>
        <taxon>Peronosporaceae</taxon>
        <taxon>Phytophthora</taxon>
    </lineage>
</organism>
<dbReference type="Proteomes" id="UP000735874">
    <property type="component" value="Unassembled WGS sequence"/>
</dbReference>
<evidence type="ECO:0000313" key="6">
    <source>
        <dbReference type="Proteomes" id="UP000697107"/>
    </source>
</evidence>
<evidence type="ECO:0000313" key="2">
    <source>
        <dbReference type="EMBL" id="KAG2865008.1"/>
    </source>
</evidence>